<dbReference type="EMBL" id="PNYC01000005">
    <property type="protein sequence ID" value="PMS36967.1"/>
    <property type="molecule type" value="Genomic_DNA"/>
</dbReference>
<accession>A0A2N7X5R8</accession>
<keyword evidence="2" id="KW-1185">Reference proteome</keyword>
<name>A0A2N7X5R8_9BURK</name>
<evidence type="ECO:0000313" key="1">
    <source>
        <dbReference type="EMBL" id="PMS36967.1"/>
    </source>
</evidence>
<reference evidence="1 2" key="1">
    <citation type="submission" date="2018-01" db="EMBL/GenBank/DDBJ databases">
        <title>Whole genome analyses suggest that Burkholderia sensu lato contains two further novel genera in the rhizoxinica-symbiotica group Mycetohabitans gen. nov., and Trinickia gen. nov.: implications for the evolution of diazotrophy and nodulation in the Burkholderiaceae.</title>
        <authorList>
            <person name="Estrada-de los Santos P."/>
            <person name="Palmer M."/>
            <person name="Chavez-Ramirez B."/>
            <person name="Beukes C."/>
            <person name="Steenkamp E.T."/>
            <person name="Hirsch A.M."/>
            <person name="Manyaka P."/>
            <person name="Maluk M."/>
            <person name="Lafos M."/>
            <person name="Crook M."/>
            <person name="Gross E."/>
            <person name="Simon M.F."/>
            <person name="Bueno dos Reis Junior F."/>
            <person name="Poole P.S."/>
            <person name="Venter S.N."/>
            <person name="James E.K."/>
        </authorList>
    </citation>
    <scope>NUCLEOTIDE SEQUENCE [LARGE SCALE GENOMIC DNA]</scope>
    <source>
        <strain evidence="1 2">JPY 581</strain>
    </source>
</reference>
<gene>
    <name evidence="1" type="ORF">C0Z20_09535</name>
</gene>
<proteinExistence type="predicted"/>
<protein>
    <recommendedName>
        <fullName evidence="3">Cell wall anchor protein</fullName>
    </recommendedName>
</protein>
<evidence type="ECO:0000313" key="2">
    <source>
        <dbReference type="Proteomes" id="UP000235777"/>
    </source>
</evidence>
<dbReference type="AlphaFoldDB" id="A0A2N7X5R8"/>
<dbReference type="STRING" id="863227.GCA_000373005_03543"/>
<comment type="caution">
    <text evidence="1">The sequence shown here is derived from an EMBL/GenBank/DDBJ whole genome shotgun (WGS) entry which is preliminary data.</text>
</comment>
<evidence type="ECO:0008006" key="3">
    <source>
        <dbReference type="Google" id="ProtNLM"/>
    </source>
</evidence>
<organism evidence="1 2">
    <name type="scientific">Trinickia symbiotica</name>
    <dbReference type="NCBI Taxonomy" id="863227"/>
    <lineage>
        <taxon>Bacteria</taxon>
        <taxon>Pseudomonadati</taxon>
        <taxon>Pseudomonadota</taxon>
        <taxon>Betaproteobacteria</taxon>
        <taxon>Burkholderiales</taxon>
        <taxon>Burkholderiaceae</taxon>
        <taxon>Trinickia</taxon>
    </lineage>
</organism>
<sequence>MAVGSAVANASVTIIGANGATVSATSDSSGAYTASISGLTAPFVIVATDPSGTSSTLVSVVATLPTGTSAPVIANVTTLTTAVAALLTTSGNPLDVLSSGNASSLVTSSNVASAEAKLNTMLSSILTSNGLSATSFDPIATAFTTNQQGADAVIDAVELIAAVSGGMQLVSTGNPGSGIALNSGTSAPAPLAPPPAAADYLQPLMSELAQCLSGTSASCTQAIDASYLENGFTSFATAHPGLAASGVTLGLPQTLKFFTSTNGTQEALVELRYTTSSGTYGSATTVVQKTAAGWDIVGNQQPFNVTINSFLARRTFVDTADQQFGRYEAGIGISIPANAATNLAAASVTGPGINGTAYLVPRNSTGNNTLALTSTVLASVPTVATTTDSNTTLYRWSWTALPGLSGTFSPGTNSRGFYTPSPIDVTTVPQFATYTVTFYDSTGTQIAAPFSVTNTSPTLSASAGAGVPWQTLSSSVLNDFLNPAGALAGSQPSVGIAWSTNTGTANVAPLVSRVQIQTVPGTGVTPSTQVDGWASAPATFAANGQYSATVTAGVDQSGVQECTSACPFPALQAGAVRTVQLSWNGGQTSFYNLFKYAD</sequence>
<dbReference type="Proteomes" id="UP000235777">
    <property type="component" value="Unassembled WGS sequence"/>
</dbReference>